<dbReference type="AlphaFoldDB" id="A0A1E3BQI7"/>
<feature type="signal peptide" evidence="1">
    <location>
        <begin position="1"/>
        <end position="19"/>
    </location>
</feature>
<evidence type="ECO:0000313" key="2">
    <source>
        <dbReference type="EMBL" id="ODM23215.1"/>
    </source>
</evidence>
<dbReference type="EMBL" id="JXNT01000001">
    <property type="protein sequence ID" value="ODM23215.1"/>
    <property type="molecule type" value="Genomic_DNA"/>
</dbReference>
<name>A0A1E3BQI7_ASPCR</name>
<reference evidence="2 3" key="1">
    <citation type="journal article" date="2016" name="BMC Genomics">
        <title>Comparative genomic and transcriptomic analyses of the Fuzhuan brick tea-fermentation fungus Aspergillus cristatus.</title>
        <authorList>
            <person name="Ge Y."/>
            <person name="Wang Y."/>
            <person name="Liu Y."/>
            <person name="Tan Y."/>
            <person name="Ren X."/>
            <person name="Zhang X."/>
            <person name="Hyde K.D."/>
            <person name="Liu Y."/>
            <person name="Liu Z."/>
        </authorList>
    </citation>
    <scope>NUCLEOTIDE SEQUENCE [LARGE SCALE GENOMIC DNA]</scope>
    <source>
        <strain evidence="2 3">GZAAS20.1005</strain>
    </source>
</reference>
<keyword evidence="1" id="KW-0732">Signal</keyword>
<dbReference type="Proteomes" id="UP000094569">
    <property type="component" value="Unassembled WGS sequence"/>
</dbReference>
<dbReference type="OrthoDB" id="3223416at2759"/>
<organism evidence="2 3">
    <name type="scientific">Aspergillus cristatus</name>
    <name type="common">Chinese Fuzhuan brick tea-fermentation fungus</name>
    <name type="synonym">Eurotium cristatum</name>
    <dbReference type="NCBI Taxonomy" id="573508"/>
    <lineage>
        <taxon>Eukaryota</taxon>
        <taxon>Fungi</taxon>
        <taxon>Dikarya</taxon>
        <taxon>Ascomycota</taxon>
        <taxon>Pezizomycotina</taxon>
        <taxon>Eurotiomycetes</taxon>
        <taxon>Eurotiomycetidae</taxon>
        <taxon>Eurotiales</taxon>
        <taxon>Aspergillaceae</taxon>
        <taxon>Aspergillus</taxon>
        <taxon>Aspergillus subgen. Aspergillus</taxon>
    </lineage>
</organism>
<proteinExistence type="predicted"/>
<feature type="chain" id="PRO_5009123868" description="Small secreted protein" evidence="1">
    <location>
        <begin position="20"/>
        <end position="178"/>
    </location>
</feature>
<sequence>MVSLKLLTTLLTSTAAVAATATAPDFNTLNVTVIGARNNKSTLECWALDPGFTESSQAGTAGSEVLNLGPVSGNASYSVLPAKFDGGRHNAPAMQWVVFLSGVAHISLSHSDEEAWIRGGKGGAILALDTAKVSGDGHVTKYPSDEVTVALQVPLKEKKVPGHHVLHGGACKGEEVSL</sequence>
<evidence type="ECO:0008006" key="4">
    <source>
        <dbReference type="Google" id="ProtNLM"/>
    </source>
</evidence>
<evidence type="ECO:0000313" key="3">
    <source>
        <dbReference type="Proteomes" id="UP000094569"/>
    </source>
</evidence>
<comment type="caution">
    <text evidence="2">The sequence shown here is derived from an EMBL/GenBank/DDBJ whole genome shotgun (WGS) entry which is preliminary data.</text>
</comment>
<gene>
    <name evidence="2" type="ORF">SI65_00804</name>
</gene>
<accession>A0A1E3BQI7</accession>
<protein>
    <recommendedName>
        <fullName evidence="4">Small secreted protein</fullName>
    </recommendedName>
</protein>
<dbReference type="VEuPathDB" id="FungiDB:SI65_00804"/>
<keyword evidence="3" id="KW-1185">Reference proteome</keyword>
<evidence type="ECO:0000256" key="1">
    <source>
        <dbReference type="SAM" id="SignalP"/>
    </source>
</evidence>